<organism evidence="2">
    <name type="scientific">Ignisphaera aggregans</name>
    <dbReference type="NCBI Taxonomy" id="334771"/>
    <lineage>
        <taxon>Archaea</taxon>
        <taxon>Thermoproteota</taxon>
        <taxon>Thermoprotei</taxon>
        <taxon>Desulfurococcales</taxon>
        <taxon>Desulfurococcaceae</taxon>
        <taxon>Ignisphaera</taxon>
    </lineage>
</organism>
<protein>
    <submittedName>
        <fullName evidence="2">Uncharacterized protein</fullName>
    </submittedName>
</protein>
<dbReference type="AlphaFoldDB" id="A0A7C2VB50"/>
<comment type="caution">
    <text evidence="2">The sequence shown here is derived from an EMBL/GenBank/DDBJ whole genome shotgun (WGS) entry which is preliminary data.</text>
</comment>
<proteinExistence type="predicted"/>
<dbReference type="EMBL" id="DSGT01000007">
    <property type="protein sequence ID" value="HEW53014.1"/>
    <property type="molecule type" value="Genomic_DNA"/>
</dbReference>
<keyword evidence="1" id="KW-0812">Transmembrane</keyword>
<gene>
    <name evidence="2" type="ORF">ENO77_02425</name>
</gene>
<name>A0A7C2VB50_9CREN</name>
<keyword evidence="1" id="KW-0472">Membrane</keyword>
<evidence type="ECO:0000313" key="2">
    <source>
        <dbReference type="EMBL" id="HEW53014.1"/>
    </source>
</evidence>
<reference evidence="2" key="1">
    <citation type="journal article" date="2020" name="mSystems">
        <title>Genome- and Community-Level Interaction Insights into Carbon Utilization and Element Cycling Functions of Hydrothermarchaeota in Hydrothermal Sediment.</title>
        <authorList>
            <person name="Zhou Z."/>
            <person name="Liu Y."/>
            <person name="Xu W."/>
            <person name="Pan J."/>
            <person name="Luo Z.H."/>
            <person name="Li M."/>
        </authorList>
    </citation>
    <scope>NUCLEOTIDE SEQUENCE [LARGE SCALE GENOMIC DNA]</scope>
    <source>
        <strain evidence="2">SpSt-16</strain>
    </source>
</reference>
<feature type="transmembrane region" description="Helical" evidence="1">
    <location>
        <begin position="236"/>
        <end position="254"/>
    </location>
</feature>
<accession>A0A7C2VB50</accession>
<keyword evidence="1" id="KW-1133">Transmembrane helix</keyword>
<sequence>MLVVAILRLAAPHRLSTSDDYELCVITSIVSTSSVYNDVLRVVTEFKQGVRTLRNLEIGKNLAKALTSCLQELEHRMITEMCLVAPMLVYLDVIQSKIDKDFYKALRMLLNALQVSDVVDSIELVKTIDSIGGHLQLLLRKTDITARRISIENLTLYNVLDELAKQSPMFECFTNTQKILNVIRLSERLYNEHKNINTALSKVFIKLAKEKIDIANSDNNNIVEILKVDAKYRREGLDLTFLLTYLAYAALYLVKMK</sequence>
<evidence type="ECO:0000256" key="1">
    <source>
        <dbReference type="SAM" id="Phobius"/>
    </source>
</evidence>